<dbReference type="PIRSF" id="PIRSF031653">
    <property type="entry name" value="UCP031653"/>
    <property type="match status" value="1"/>
</dbReference>
<organism evidence="2 3">
    <name type="scientific">Leuconostoc fallax</name>
    <dbReference type="NCBI Taxonomy" id="1251"/>
    <lineage>
        <taxon>Bacteria</taxon>
        <taxon>Bacillati</taxon>
        <taxon>Bacillota</taxon>
        <taxon>Bacilli</taxon>
        <taxon>Lactobacillales</taxon>
        <taxon>Lactobacillaceae</taxon>
        <taxon>Leuconostoc</taxon>
    </lineage>
</organism>
<comment type="caution">
    <text evidence="2">The sequence shown here is derived from an EMBL/GenBank/DDBJ whole genome shotgun (WGS) entry which is preliminary data.</text>
</comment>
<dbReference type="RefSeq" id="WP_133264379.1">
    <property type="nucleotide sequence ID" value="NZ_JAGYGP010000001.1"/>
</dbReference>
<dbReference type="AlphaFoldDB" id="A0A4R5N7Z2"/>
<evidence type="ECO:0000313" key="2">
    <source>
        <dbReference type="EMBL" id="TDG68033.1"/>
    </source>
</evidence>
<proteinExistence type="predicted"/>
<sequence>MTFKIQPRRALYIYLKNIRHAQQLKKFGRIVYISKKMALVALYVDDDELDKKISHIMSYKFVKKVTTSPRPDIDPDFDNVHDDIFFESYDEQESESQHYAHNSR</sequence>
<dbReference type="InterPro" id="IPR016979">
    <property type="entry name" value="DUF2129"/>
</dbReference>
<evidence type="ECO:0000256" key="1">
    <source>
        <dbReference type="ARBA" id="ARBA00022490"/>
    </source>
</evidence>
<dbReference type="EMBL" id="PUFI01000014">
    <property type="protein sequence ID" value="TDG68033.1"/>
    <property type="molecule type" value="Genomic_DNA"/>
</dbReference>
<evidence type="ECO:0000313" key="3">
    <source>
        <dbReference type="Proteomes" id="UP000295681"/>
    </source>
</evidence>
<name>A0A4R5N7Z2_9LACO</name>
<accession>A0A4R5N7Z2</accession>
<reference evidence="2 3" key="1">
    <citation type="journal article" date="2019" name="Appl. Microbiol. Biotechnol.">
        <title>Uncovering carbohydrate metabolism through a genotype-phenotype association study of 56 lactic acid bacteria genomes.</title>
        <authorList>
            <person name="Buron-Moles G."/>
            <person name="Chailyan A."/>
            <person name="Dolejs I."/>
            <person name="Forster J."/>
            <person name="Miks M.H."/>
        </authorList>
    </citation>
    <scope>NUCLEOTIDE SEQUENCE [LARGE SCALE GENOMIC DNA]</scope>
    <source>
        <strain evidence="2 3">ATCC 700006</strain>
    </source>
</reference>
<dbReference type="STRING" id="907931.GCA_000165675_01012"/>
<dbReference type="Pfam" id="PF09902">
    <property type="entry name" value="DUF2129"/>
    <property type="match status" value="1"/>
</dbReference>
<gene>
    <name evidence="2" type="ORF">C5L23_000339</name>
</gene>
<protein>
    <submittedName>
        <fullName evidence="2">Uncharacterized protein</fullName>
    </submittedName>
</protein>
<dbReference type="Proteomes" id="UP000295681">
    <property type="component" value="Unassembled WGS sequence"/>
</dbReference>
<keyword evidence="3" id="KW-1185">Reference proteome</keyword>
<keyword evidence="1" id="KW-0963">Cytoplasm</keyword>